<keyword evidence="1" id="KW-1133">Transmembrane helix</keyword>
<evidence type="ECO:0000313" key="2">
    <source>
        <dbReference type="EMBL" id="KAK7381262.1"/>
    </source>
</evidence>
<organism evidence="2 3">
    <name type="scientific">Psophocarpus tetragonolobus</name>
    <name type="common">Winged bean</name>
    <name type="synonym">Dolichos tetragonolobus</name>
    <dbReference type="NCBI Taxonomy" id="3891"/>
    <lineage>
        <taxon>Eukaryota</taxon>
        <taxon>Viridiplantae</taxon>
        <taxon>Streptophyta</taxon>
        <taxon>Embryophyta</taxon>
        <taxon>Tracheophyta</taxon>
        <taxon>Spermatophyta</taxon>
        <taxon>Magnoliopsida</taxon>
        <taxon>eudicotyledons</taxon>
        <taxon>Gunneridae</taxon>
        <taxon>Pentapetalae</taxon>
        <taxon>rosids</taxon>
        <taxon>fabids</taxon>
        <taxon>Fabales</taxon>
        <taxon>Fabaceae</taxon>
        <taxon>Papilionoideae</taxon>
        <taxon>50 kb inversion clade</taxon>
        <taxon>NPAAA clade</taxon>
        <taxon>indigoferoid/millettioid clade</taxon>
        <taxon>Phaseoleae</taxon>
        <taxon>Psophocarpus</taxon>
    </lineage>
</organism>
<name>A0AAN9P1T6_PSOTE</name>
<feature type="transmembrane region" description="Helical" evidence="1">
    <location>
        <begin position="42"/>
        <end position="61"/>
    </location>
</feature>
<reference evidence="2 3" key="1">
    <citation type="submission" date="2024-01" db="EMBL/GenBank/DDBJ databases">
        <title>The genomes of 5 underutilized Papilionoideae crops provide insights into root nodulation and disease resistanc.</title>
        <authorList>
            <person name="Jiang F."/>
        </authorList>
    </citation>
    <scope>NUCLEOTIDE SEQUENCE [LARGE SCALE GENOMIC DNA]</scope>
    <source>
        <strain evidence="2">DUOXIRENSHENG_FW03</strain>
        <tissue evidence="2">Leaves</tissue>
    </source>
</reference>
<accession>A0AAN9P1T6</accession>
<keyword evidence="3" id="KW-1185">Reference proteome</keyword>
<protein>
    <submittedName>
        <fullName evidence="2">Uncharacterized protein</fullName>
    </submittedName>
</protein>
<keyword evidence="1" id="KW-0472">Membrane</keyword>
<keyword evidence="1" id="KW-0812">Transmembrane</keyword>
<gene>
    <name evidence="2" type="ORF">VNO78_33829</name>
</gene>
<evidence type="ECO:0000313" key="3">
    <source>
        <dbReference type="Proteomes" id="UP001386955"/>
    </source>
</evidence>
<comment type="caution">
    <text evidence="2">The sequence shown here is derived from an EMBL/GenBank/DDBJ whole genome shotgun (WGS) entry which is preliminary data.</text>
</comment>
<dbReference type="EMBL" id="JAYMYS010000009">
    <property type="protein sequence ID" value="KAK7381262.1"/>
    <property type="molecule type" value="Genomic_DNA"/>
</dbReference>
<sequence length="69" mass="8034">MLTTFLFLLKFALIPVKDFGHISMNALIILHGHHAYGSLFKFWGWRVLVQSVFLMLLPWLITSHYISCV</sequence>
<proteinExistence type="predicted"/>
<dbReference type="Proteomes" id="UP001386955">
    <property type="component" value="Unassembled WGS sequence"/>
</dbReference>
<dbReference type="AlphaFoldDB" id="A0AAN9P1T6"/>
<evidence type="ECO:0000256" key="1">
    <source>
        <dbReference type="SAM" id="Phobius"/>
    </source>
</evidence>